<dbReference type="AlphaFoldDB" id="A0A0U0S6Y2"/>
<sequence length="207" mass="21162">METGGSDDVGVNDTGADGGQSDTGGIEFGPQTVGEHVGRRFGGAVRAERLQRRIGGHRRHVDDVPASPPLDQTLPKSAATVHHAAQVDGQHPVELLSRGVQEPTRLADAGVVDDNVGDPVFGADPLGECLDRLGVGHVEHIGVRDATTCGDLGGGVLDGGLVDVADNDLCTLTSKGERGLAADSAARPGNRHQRVTEVPAGPSDLGA</sequence>
<feature type="region of interest" description="Disordered" evidence="1">
    <location>
        <begin position="56"/>
        <end position="85"/>
    </location>
</feature>
<evidence type="ECO:0000313" key="3">
    <source>
        <dbReference type="Proteomes" id="UP000038802"/>
    </source>
</evidence>
<protein>
    <submittedName>
        <fullName evidence="2">Uncharacterized protein</fullName>
    </submittedName>
</protein>
<proteinExistence type="predicted"/>
<organism evidence="2 3">
    <name type="scientific">Mycobacterium tuberculosis</name>
    <dbReference type="NCBI Taxonomy" id="1773"/>
    <lineage>
        <taxon>Bacteria</taxon>
        <taxon>Bacillati</taxon>
        <taxon>Actinomycetota</taxon>
        <taxon>Actinomycetes</taxon>
        <taxon>Mycobacteriales</taxon>
        <taxon>Mycobacteriaceae</taxon>
        <taxon>Mycobacterium</taxon>
        <taxon>Mycobacterium tuberculosis complex</taxon>
    </lineage>
</organism>
<dbReference type="Proteomes" id="UP000038802">
    <property type="component" value="Unassembled WGS sequence"/>
</dbReference>
<reference evidence="3" key="1">
    <citation type="submission" date="2015-03" db="EMBL/GenBank/DDBJ databases">
        <authorList>
            <consortium name="Pathogen Informatics"/>
        </authorList>
    </citation>
    <scope>NUCLEOTIDE SEQUENCE [LARGE SCALE GENOMIC DNA]</scope>
    <source>
        <strain evidence="3">K00500041</strain>
    </source>
</reference>
<evidence type="ECO:0000313" key="2">
    <source>
        <dbReference type="EMBL" id="COW49457.1"/>
    </source>
</evidence>
<feature type="region of interest" description="Disordered" evidence="1">
    <location>
        <begin position="1"/>
        <end position="36"/>
    </location>
</feature>
<evidence type="ECO:0000256" key="1">
    <source>
        <dbReference type="SAM" id="MobiDB-lite"/>
    </source>
</evidence>
<accession>A0A0U0S6Y2</accession>
<feature type="region of interest" description="Disordered" evidence="1">
    <location>
        <begin position="179"/>
        <end position="207"/>
    </location>
</feature>
<gene>
    <name evidence="2" type="ORF">ERS007703_03750</name>
</gene>
<dbReference type="EMBL" id="CSAE01000547">
    <property type="protein sequence ID" value="COW49457.1"/>
    <property type="molecule type" value="Genomic_DNA"/>
</dbReference>
<name>A0A0U0S6Y2_MYCTX</name>